<protein>
    <submittedName>
        <fullName evidence="1">Uncharacterized protein</fullName>
    </submittedName>
</protein>
<dbReference type="STRING" id="551995.SAMN05192574_101832"/>
<dbReference type="EMBL" id="FOCL01000001">
    <property type="protein sequence ID" value="SEM79361.1"/>
    <property type="molecule type" value="Genomic_DNA"/>
</dbReference>
<organism evidence="1 2">
    <name type="scientific">Mucilaginibacter gossypiicola</name>
    <dbReference type="NCBI Taxonomy" id="551995"/>
    <lineage>
        <taxon>Bacteria</taxon>
        <taxon>Pseudomonadati</taxon>
        <taxon>Bacteroidota</taxon>
        <taxon>Sphingobacteriia</taxon>
        <taxon>Sphingobacteriales</taxon>
        <taxon>Sphingobacteriaceae</taxon>
        <taxon>Mucilaginibacter</taxon>
    </lineage>
</organism>
<reference evidence="2" key="1">
    <citation type="submission" date="2016-10" db="EMBL/GenBank/DDBJ databases">
        <authorList>
            <person name="Varghese N."/>
            <person name="Submissions S."/>
        </authorList>
    </citation>
    <scope>NUCLEOTIDE SEQUENCE [LARGE SCALE GENOMIC DNA]</scope>
    <source>
        <strain evidence="2">Gh-48</strain>
    </source>
</reference>
<accession>A0A1H8B8T0</accession>
<gene>
    <name evidence="1" type="ORF">SAMN05192574_101832</name>
</gene>
<evidence type="ECO:0000313" key="2">
    <source>
        <dbReference type="Proteomes" id="UP000198942"/>
    </source>
</evidence>
<dbReference type="AlphaFoldDB" id="A0A1H8B8T0"/>
<dbReference type="Proteomes" id="UP000198942">
    <property type="component" value="Unassembled WGS sequence"/>
</dbReference>
<sequence>MKASWPDLNYPTRVSTLAVVGLPMILKNNKGNILPTQPLIEKLDIGILFDSSEDLASQLRDNGQMQRLRSNLESEHLIFHSIITQTN</sequence>
<keyword evidence="2" id="KW-1185">Reference proteome</keyword>
<evidence type="ECO:0000313" key="1">
    <source>
        <dbReference type="EMBL" id="SEM79361.1"/>
    </source>
</evidence>
<name>A0A1H8B8T0_9SPHI</name>
<proteinExistence type="predicted"/>